<evidence type="ECO:0000313" key="2">
    <source>
        <dbReference type="Proteomes" id="UP000319941"/>
    </source>
</evidence>
<dbReference type="PIRSF" id="PIRSF006173">
    <property type="entry name" value="UCP006173"/>
    <property type="match status" value="1"/>
</dbReference>
<organism evidence="1 2">
    <name type="scientific">Cobetia crustatorum</name>
    <dbReference type="NCBI Taxonomy" id="553385"/>
    <lineage>
        <taxon>Bacteria</taxon>
        <taxon>Pseudomonadati</taxon>
        <taxon>Pseudomonadota</taxon>
        <taxon>Gammaproteobacteria</taxon>
        <taxon>Oceanospirillales</taxon>
        <taxon>Halomonadaceae</taxon>
        <taxon>Cobetia</taxon>
    </lineage>
</organism>
<comment type="caution">
    <text evidence="1">The sequence shown here is derived from an EMBL/GenBank/DDBJ whole genome shotgun (WGS) entry which is preliminary data.</text>
</comment>
<name>A0A558HJI4_9GAMM</name>
<dbReference type="NCBIfam" id="NF003501">
    <property type="entry name" value="PRK05170.1-5"/>
    <property type="match status" value="1"/>
</dbReference>
<reference evidence="1 2" key="1">
    <citation type="submission" date="2019-07" db="EMBL/GenBank/DDBJ databases">
        <title>Diversity of Bacteria from Kongsfjorden, Arctic.</title>
        <authorList>
            <person name="Yu Y."/>
        </authorList>
    </citation>
    <scope>NUCLEOTIDE SEQUENCE [LARGE SCALE GENOMIC DNA]</scope>
    <source>
        <strain evidence="1 2">SM1923</strain>
    </source>
</reference>
<dbReference type="InterPro" id="IPR005358">
    <property type="entry name" value="Puta_zinc/iron-chelating_dom"/>
</dbReference>
<dbReference type="InterPro" id="IPR008228">
    <property type="entry name" value="UCP006173"/>
</dbReference>
<dbReference type="STRING" id="553385.GCA_000591415_03522"/>
<dbReference type="PANTHER" id="PTHR37421">
    <property type="entry name" value="UPF0260 PROTEIN YCGN"/>
    <property type="match status" value="1"/>
</dbReference>
<gene>
    <name evidence="1" type="ORF">FQP86_12680</name>
</gene>
<sequence>MSNVTPPDGELRERFWEHHALTALNTAEWEALCDGCGQCCLLKFEDEDNGDIAVLDVACRLLDVNKVSCRDYANRSTRVPGCIPLDVETVARLRWLPETCGYRRLNEGRELPEWHPLLTGDAKSVRRAGVSVSRFAVSEASVRQQDLEDHIIAIIDPES</sequence>
<dbReference type="RefSeq" id="WP_035160496.1">
    <property type="nucleotide sequence ID" value="NZ_CAWOWR010000137.1"/>
</dbReference>
<dbReference type="Proteomes" id="UP000319941">
    <property type="component" value="Unassembled WGS sequence"/>
</dbReference>
<dbReference type="AlphaFoldDB" id="A0A558HJI4"/>
<dbReference type="NCBIfam" id="NF003507">
    <property type="entry name" value="PRK05170.2-5"/>
    <property type="match status" value="1"/>
</dbReference>
<dbReference type="EMBL" id="VNFH01000008">
    <property type="protein sequence ID" value="TVU69293.1"/>
    <property type="molecule type" value="Genomic_DNA"/>
</dbReference>
<proteinExistence type="predicted"/>
<accession>A0A558HJI4</accession>
<dbReference type="OrthoDB" id="9786855at2"/>
<dbReference type="Pfam" id="PF03692">
    <property type="entry name" value="CxxCxxCC"/>
    <property type="match status" value="1"/>
</dbReference>
<keyword evidence="2" id="KW-1185">Reference proteome</keyword>
<protein>
    <submittedName>
        <fullName evidence="1">YcgN family cysteine cluster protein</fullName>
    </submittedName>
</protein>
<evidence type="ECO:0000313" key="1">
    <source>
        <dbReference type="EMBL" id="TVU69293.1"/>
    </source>
</evidence>
<dbReference type="PANTHER" id="PTHR37421:SF1">
    <property type="entry name" value="UPF0260 PROTEIN YCGN"/>
    <property type="match status" value="1"/>
</dbReference>